<proteinExistence type="predicted"/>
<dbReference type="EMBL" id="LHPH01000005">
    <property type="protein sequence ID" value="KPH64213.1"/>
    <property type="molecule type" value="Genomic_DNA"/>
</dbReference>
<name>A0A0N1ENC7_9GAMM</name>
<dbReference type="PATRIC" id="fig|187330.3.peg.3152"/>
<dbReference type="STRING" id="187330.AMS58_02905"/>
<dbReference type="OrthoDB" id="5890620at2"/>
<evidence type="ECO:0000313" key="2">
    <source>
        <dbReference type="EMBL" id="KPH64213.1"/>
    </source>
</evidence>
<feature type="region of interest" description="Disordered" evidence="1">
    <location>
        <begin position="187"/>
        <end position="216"/>
    </location>
</feature>
<dbReference type="RefSeq" id="WP_054203527.1">
    <property type="nucleotide sequence ID" value="NZ_LHPH01000005.1"/>
</dbReference>
<organism evidence="2 3">
    <name type="scientific">Pseudoalteromonas porphyrae</name>
    <dbReference type="NCBI Taxonomy" id="187330"/>
    <lineage>
        <taxon>Bacteria</taxon>
        <taxon>Pseudomonadati</taxon>
        <taxon>Pseudomonadota</taxon>
        <taxon>Gammaproteobacteria</taxon>
        <taxon>Alteromonadales</taxon>
        <taxon>Pseudoalteromonadaceae</taxon>
        <taxon>Pseudoalteromonas</taxon>
    </lineage>
</organism>
<feature type="compositionally biased region" description="Polar residues" evidence="1">
    <location>
        <begin position="201"/>
        <end position="216"/>
    </location>
</feature>
<dbReference type="Proteomes" id="UP000037848">
    <property type="component" value="Unassembled WGS sequence"/>
</dbReference>
<comment type="caution">
    <text evidence="2">The sequence shown here is derived from an EMBL/GenBank/DDBJ whole genome shotgun (WGS) entry which is preliminary data.</text>
</comment>
<sequence length="216" mass="24572">MNNEKLTEFEQYFQIDESNRVNLFAVDPHAVPKTLAQLEADIPPLFKLANEVSELELSSLRPLRNLGDIAQELAVFLQAQSRKIDLIMSHILASEQPEDNTMYCDSYGGGGVKFTSDSVYSLGHTFRTKLFLQHEASAVYCYTEVVAIEKQDDDQYQYTLLFIAIRDSDQELVVRATLHAQTRQLKKRQQQQALDTPLDGSFQNDKSTNTPTKPEH</sequence>
<evidence type="ECO:0008006" key="4">
    <source>
        <dbReference type="Google" id="ProtNLM"/>
    </source>
</evidence>
<protein>
    <recommendedName>
        <fullName evidence="4">PilZ domain-containing protein</fullName>
    </recommendedName>
</protein>
<reference evidence="2 3" key="1">
    <citation type="submission" date="2015-08" db="EMBL/GenBank/DDBJ databases">
        <title>Draft Genome Sequence of Pseudoalteromonas porphyrae UCD-SED14.</title>
        <authorList>
            <person name="Coil D.A."/>
            <person name="Jospin G."/>
            <person name="Lee R.D."/>
            <person name="Eisen J.A."/>
        </authorList>
    </citation>
    <scope>NUCLEOTIDE SEQUENCE [LARGE SCALE GENOMIC DNA]</scope>
    <source>
        <strain evidence="2 3">UCD-SED14</strain>
    </source>
</reference>
<dbReference type="AlphaFoldDB" id="A0A0N1ENC7"/>
<gene>
    <name evidence="2" type="ORF">ADS77_05865</name>
</gene>
<accession>A0A0N1ENC7</accession>
<evidence type="ECO:0000313" key="3">
    <source>
        <dbReference type="Proteomes" id="UP000037848"/>
    </source>
</evidence>
<evidence type="ECO:0000256" key="1">
    <source>
        <dbReference type="SAM" id="MobiDB-lite"/>
    </source>
</evidence>
<keyword evidence="3" id="KW-1185">Reference proteome</keyword>